<organism evidence="2 3">
    <name type="scientific">Ferrovibrio xuzhouensis</name>
    <dbReference type="NCBI Taxonomy" id="1576914"/>
    <lineage>
        <taxon>Bacteria</taxon>
        <taxon>Pseudomonadati</taxon>
        <taxon>Pseudomonadota</taxon>
        <taxon>Alphaproteobacteria</taxon>
        <taxon>Rhodospirillales</taxon>
        <taxon>Rhodospirillaceae</taxon>
        <taxon>Ferrovibrio</taxon>
    </lineage>
</organism>
<sequence length="539" mass="58557">MPKASTTIIHFCGAGKPEIRVFKQNRGADYGNTAYDENHFWGAEVAGPACRFKSWSMAEEKSVLKQLSSLFFGADASPPPVRRNSGRSSPASKPAPVSTTSDISLPAKLPAGTLQVIGLAGIHTALGDQWEKAVERIYRVVESTLRRRLDTSDAHYKVDPENYLVLFTRLGRREAEYKAAVITREIENLLLGELDADISAPLTSSIAEVDRTLVLDRVGSLSELMAYVRAGGTEETEAGGDSITLFTDAPETTSQTAEPATALGAGPDLADLDQSLAGLFQKKTNAAFLKECTAGFYPAYSVKRRSFPVFDVSVQHQPTGKEADQVDDPLIEDKDDLSFYIDRYALTTGLLGLHRMLSAGHKGIVSIRVSYRTLSVRTLRDVYLSRLKEMPSGIVKRIAMAITTIPDGTPASRVSEMLSYVQPFCSSRIICIRPDPTLVDLYAGTNCHAFMLPAPDDQGDMAGRFKTVAAVAKRADWYRRESILTRVEHQDDVNAAVAAGITFVEGPAIAGLIDTPGHRDDIDGHPSSGPVLRPVAQLQ</sequence>
<feature type="compositionally biased region" description="Polar residues" evidence="1">
    <location>
        <begin position="86"/>
        <end position="102"/>
    </location>
</feature>
<keyword evidence="3" id="KW-1185">Reference proteome</keyword>
<evidence type="ECO:0000313" key="3">
    <source>
        <dbReference type="Proteomes" id="UP001595711"/>
    </source>
</evidence>
<comment type="caution">
    <text evidence="2">The sequence shown here is derived from an EMBL/GenBank/DDBJ whole genome shotgun (WGS) entry which is preliminary data.</text>
</comment>
<gene>
    <name evidence="2" type="ORF">ACFOOQ_07360</name>
</gene>
<dbReference type="Proteomes" id="UP001595711">
    <property type="component" value="Unassembled WGS sequence"/>
</dbReference>
<feature type="region of interest" description="Disordered" evidence="1">
    <location>
        <begin position="515"/>
        <end position="539"/>
    </location>
</feature>
<evidence type="ECO:0000313" key="2">
    <source>
        <dbReference type="EMBL" id="MFC3675354.1"/>
    </source>
</evidence>
<reference evidence="3" key="1">
    <citation type="journal article" date="2019" name="Int. J. Syst. Evol. Microbiol.">
        <title>The Global Catalogue of Microorganisms (GCM) 10K type strain sequencing project: providing services to taxonomists for standard genome sequencing and annotation.</title>
        <authorList>
            <consortium name="The Broad Institute Genomics Platform"/>
            <consortium name="The Broad Institute Genome Sequencing Center for Infectious Disease"/>
            <person name="Wu L."/>
            <person name="Ma J."/>
        </authorList>
    </citation>
    <scope>NUCLEOTIDE SEQUENCE [LARGE SCALE GENOMIC DNA]</scope>
    <source>
        <strain evidence="3">KCTC 42182</strain>
    </source>
</reference>
<accession>A0ABV7VCZ1</accession>
<protein>
    <submittedName>
        <fullName evidence="2">Uncharacterized protein</fullName>
    </submittedName>
</protein>
<dbReference type="EMBL" id="JBHRYJ010000001">
    <property type="protein sequence ID" value="MFC3675354.1"/>
    <property type="molecule type" value="Genomic_DNA"/>
</dbReference>
<proteinExistence type="predicted"/>
<dbReference type="RefSeq" id="WP_379723767.1">
    <property type="nucleotide sequence ID" value="NZ_JBHRYJ010000001.1"/>
</dbReference>
<evidence type="ECO:0000256" key="1">
    <source>
        <dbReference type="SAM" id="MobiDB-lite"/>
    </source>
</evidence>
<name>A0ABV7VCZ1_9PROT</name>
<feature type="region of interest" description="Disordered" evidence="1">
    <location>
        <begin position="78"/>
        <end position="102"/>
    </location>
</feature>